<keyword evidence="2" id="KW-0812">Transmembrane</keyword>
<feature type="compositionally biased region" description="Polar residues" evidence="1">
    <location>
        <begin position="144"/>
        <end position="161"/>
    </location>
</feature>
<proteinExistence type="predicted"/>
<keyword evidence="2" id="KW-0472">Membrane</keyword>
<dbReference type="AlphaFoldDB" id="A0A9P0D4C1"/>
<feature type="transmembrane region" description="Helical" evidence="2">
    <location>
        <begin position="20"/>
        <end position="39"/>
    </location>
</feature>
<dbReference type="Proteomes" id="UP001153636">
    <property type="component" value="Chromosome 7"/>
</dbReference>
<evidence type="ECO:0000256" key="1">
    <source>
        <dbReference type="SAM" id="MobiDB-lite"/>
    </source>
</evidence>
<evidence type="ECO:0000313" key="3">
    <source>
        <dbReference type="EMBL" id="CAH1113670.1"/>
    </source>
</evidence>
<protein>
    <submittedName>
        <fullName evidence="3">Uncharacterized protein</fullName>
    </submittedName>
</protein>
<name>A0A9P0D4C1_9CUCU</name>
<organism evidence="3 4">
    <name type="scientific">Psylliodes chrysocephalus</name>
    <dbReference type="NCBI Taxonomy" id="3402493"/>
    <lineage>
        <taxon>Eukaryota</taxon>
        <taxon>Metazoa</taxon>
        <taxon>Ecdysozoa</taxon>
        <taxon>Arthropoda</taxon>
        <taxon>Hexapoda</taxon>
        <taxon>Insecta</taxon>
        <taxon>Pterygota</taxon>
        <taxon>Neoptera</taxon>
        <taxon>Endopterygota</taxon>
        <taxon>Coleoptera</taxon>
        <taxon>Polyphaga</taxon>
        <taxon>Cucujiformia</taxon>
        <taxon>Chrysomeloidea</taxon>
        <taxon>Chrysomelidae</taxon>
        <taxon>Galerucinae</taxon>
        <taxon>Alticini</taxon>
        <taxon>Psylliodes</taxon>
    </lineage>
</organism>
<evidence type="ECO:0000313" key="4">
    <source>
        <dbReference type="Proteomes" id="UP001153636"/>
    </source>
</evidence>
<reference evidence="3" key="1">
    <citation type="submission" date="2022-01" db="EMBL/GenBank/DDBJ databases">
        <authorList>
            <person name="King R."/>
        </authorList>
    </citation>
    <scope>NUCLEOTIDE SEQUENCE</scope>
</reference>
<keyword evidence="2" id="KW-1133">Transmembrane helix</keyword>
<feature type="region of interest" description="Disordered" evidence="1">
    <location>
        <begin position="61"/>
        <end position="161"/>
    </location>
</feature>
<keyword evidence="4" id="KW-1185">Reference proteome</keyword>
<dbReference type="EMBL" id="OV651819">
    <property type="protein sequence ID" value="CAH1113670.1"/>
    <property type="molecule type" value="Genomic_DNA"/>
</dbReference>
<sequence>MTSGKGHFGHGGGHGNVNWAVYAVFVVVLIVIFLLICEISRRHRKHRRRYINGPTVTVTTTTQQSHLAASPQVIPPYPINARHPTPANAPGFTPHHPPYPTHAPSMPFPQGGAPYPPAPYQSTDYSANPPPYDVAVAQPPIQPPSSKDSYQKQSPYNPGYN</sequence>
<dbReference type="OrthoDB" id="6763568at2759"/>
<accession>A0A9P0D4C1</accession>
<evidence type="ECO:0000256" key="2">
    <source>
        <dbReference type="SAM" id="Phobius"/>
    </source>
</evidence>
<gene>
    <name evidence="3" type="ORF">PSYICH_LOCUS13713</name>
</gene>